<dbReference type="Pfam" id="PF13563">
    <property type="entry name" value="2_5_RNA_ligase2"/>
    <property type="match status" value="1"/>
</dbReference>
<organism evidence="3 4">
    <name type="scientific">Alkalicoccobacillus gibsonii</name>
    <dbReference type="NCBI Taxonomy" id="79881"/>
    <lineage>
        <taxon>Bacteria</taxon>
        <taxon>Bacillati</taxon>
        <taxon>Bacillota</taxon>
        <taxon>Bacilli</taxon>
        <taxon>Bacillales</taxon>
        <taxon>Bacillaceae</taxon>
        <taxon>Alkalicoccobacillus</taxon>
    </lineage>
</organism>
<dbReference type="NCBIfam" id="TIGR02258">
    <property type="entry name" value="2_5_ligase"/>
    <property type="match status" value="1"/>
</dbReference>
<sequence>MDDHFFIALPLPEKIKQHLKEQLRKTWHENGFQKWVHEEDYHITLVFLGAVSNEQRLEIVRLLREQISHWKPITLSLHKMGTFGLPKAPRIYWVGVEENSDLMRLQKEIQDIVASCGIQVDSRPYSPHITVARKWNKETNYEAKHVTLFDKPFTISHVDLFQSFLKSEPKYKPIHTLHLGRVDT</sequence>
<dbReference type="EC" id="3.1.4.58" evidence="2"/>
<evidence type="ECO:0000313" key="4">
    <source>
        <dbReference type="Proteomes" id="UP001418796"/>
    </source>
</evidence>
<comment type="caution">
    <text evidence="3">The sequence shown here is derived from an EMBL/GenBank/DDBJ whole genome shotgun (WGS) entry which is preliminary data.</text>
</comment>
<comment type="catalytic activity">
    <reaction evidence="2">
        <text>a 3'-end 2',3'-cyclophospho-ribonucleotide-RNA + H2O = a 3'-end 2'-phospho-ribonucleotide-RNA + H(+)</text>
        <dbReference type="Rhea" id="RHEA:11828"/>
        <dbReference type="Rhea" id="RHEA-COMP:10464"/>
        <dbReference type="Rhea" id="RHEA-COMP:17353"/>
        <dbReference type="ChEBI" id="CHEBI:15377"/>
        <dbReference type="ChEBI" id="CHEBI:15378"/>
        <dbReference type="ChEBI" id="CHEBI:83064"/>
        <dbReference type="ChEBI" id="CHEBI:173113"/>
        <dbReference type="EC" id="3.1.4.58"/>
    </reaction>
</comment>
<feature type="active site" description="Proton donor" evidence="2">
    <location>
        <position position="42"/>
    </location>
</feature>
<dbReference type="PANTHER" id="PTHR35561:SF1">
    <property type="entry name" value="RNA 2',3'-CYCLIC PHOSPHODIESTERASE"/>
    <property type="match status" value="1"/>
</dbReference>
<dbReference type="InterPro" id="IPR009097">
    <property type="entry name" value="Cyclic_Pdiesterase"/>
</dbReference>
<dbReference type="EMBL" id="JBCITK010000001">
    <property type="protein sequence ID" value="MEN0644464.1"/>
    <property type="molecule type" value="Genomic_DNA"/>
</dbReference>
<name>A0ABU9VKN3_9BACI</name>
<dbReference type="InterPro" id="IPR004175">
    <property type="entry name" value="RNA_CPDase"/>
</dbReference>
<dbReference type="HAMAP" id="MF_01940">
    <property type="entry name" value="RNA_CPDase"/>
    <property type="match status" value="1"/>
</dbReference>
<proteinExistence type="inferred from homology"/>
<comment type="similarity">
    <text evidence="2">Belongs to the 2H phosphoesterase superfamily. ThpR family.</text>
</comment>
<comment type="function">
    <text evidence="2">Hydrolyzes RNA 2',3'-cyclic phosphodiester to an RNA 2'-phosphomonoester.</text>
</comment>
<feature type="short sequence motif" description="HXTX 1" evidence="2">
    <location>
        <begin position="42"/>
        <end position="45"/>
    </location>
</feature>
<gene>
    <name evidence="3" type="primary">thpR</name>
    <name evidence="3" type="ORF">MKY91_15030</name>
</gene>
<dbReference type="RefSeq" id="WP_343131150.1">
    <property type="nucleotide sequence ID" value="NZ_JBCITK010000001.1"/>
</dbReference>
<feature type="active site" description="Proton acceptor" evidence="2">
    <location>
        <position position="128"/>
    </location>
</feature>
<reference evidence="3 4" key="1">
    <citation type="submission" date="2024-03" db="EMBL/GenBank/DDBJ databases">
        <title>Bacilli Hybrid Assemblies.</title>
        <authorList>
            <person name="Kovac J."/>
        </authorList>
    </citation>
    <scope>NUCLEOTIDE SEQUENCE [LARGE SCALE GENOMIC DNA]</scope>
    <source>
        <strain evidence="3 4">FSL R7-0666</strain>
    </source>
</reference>
<dbReference type="Gene3D" id="3.90.1140.10">
    <property type="entry name" value="Cyclic phosphodiesterase"/>
    <property type="match status" value="1"/>
</dbReference>
<dbReference type="Proteomes" id="UP001418796">
    <property type="component" value="Unassembled WGS sequence"/>
</dbReference>
<accession>A0ABU9VKN3</accession>
<keyword evidence="4" id="KW-1185">Reference proteome</keyword>
<evidence type="ECO:0000313" key="3">
    <source>
        <dbReference type="EMBL" id="MEN0644464.1"/>
    </source>
</evidence>
<feature type="short sequence motif" description="HXTX 2" evidence="2">
    <location>
        <begin position="128"/>
        <end position="131"/>
    </location>
</feature>
<keyword evidence="1 2" id="KW-0378">Hydrolase</keyword>
<dbReference type="PANTHER" id="PTHR35561">
    <property type="entry name" value="RNA 2',3'-CYCLIC PHOSPHODIESTERASE"/>
    <property type="match status" value="1"/>
</dbReference>
<protein>
    <recommendedName>
        <fullName evidence="2">RNA 2',3'-cyclic phosphodiesterase</fullName>
        <shortName evidence="2">RNA 2',3'-CPDase</shortName>
        <ecNumber evidence="2">3.1.4.58</ecNumber>
    </recommendedName>
</protein>
<evidence type="ECO:0000256" key="1">
    <source>
        <dbReference type="ARBA" id="ARBA00022801"/>
    </source>
</evidence>
<dbReference type="SUPFAM" id="SSF55144">
    <property type="entry name" value="LigT-like"/>
    <property type="match status" value="1"/>
</dbReference>
<evidence type="ECO:0000256" key="2">
    <source>
        <dbReference type="HAMAP-Rule" id="MF_01940"/>
    </source>
</evidence>